<dbReference type="EMBL" id="CP049811">
    <property type="protein sequence ID" value="QIK40444.1"/>
    <property type="molecule type" value="Genomic_DNA"/>
</dbReference>
<accession>A0A6G7VKB9</accession>
<keyword evidence="2" id="KW-1185">Reference proteome</keyword>
<name>A0A6G7VKB9_9RHOB</name>
<evidence type="ECO:0000313" key="2">
    <source>
        <dbReference type="Proteomes" id="UP000500791"/>
    </source>
</evidence>
<organism evidence="1 2">
    <name type="scientific">Pontivivens nitratireducens</name>
    <dbReference type="NCBI Taxonomy" id="2758038"/>
    <lineage>
        <taxon>Bacteria</taxon>
        <taxon>Pseudomonadati</taxon>
        <taxon>Pseudomonadota</taxon>
        <taxon>Alphaproteobacteria</taxon>
        <taxon>Rhodobacterales</taxon>
        <taxon>Paracoccaceae</taxon>
        <taxon>Pontivivens</taxon>
    </lineage>
</organism>
<protein>
    <submittedName>
        <fullName evidence="1">Uncharacterized protein</fullName>
    </submittedName>
</protein>
<sequence length="122" mass="13324">MTPQTEDRFWIDNGVVHAQVKAGGFVPLELVLDGTVIARPVPRPVETMPGYVEIEHPLPVEVVSSGVSVIFLRKQGEETPLAALPVIIGKGADEILLAEVALLRGELELVKTVLRERLRRGI</sequence>
<reference evidence="1 2" key="1">
    <citation type="submission" date="2020-03" db="EMBL/GenBank/DDBJ databases">
        <title>Complete genome sequence of Monaibacterium sp. ALG8 with diverse plasmids.</title>
        <authorList>
            <person name="Sun C."/>
        </authorList>
    </citation>
    <scope>NUCLEOTIDE SEQUENCE [LARGE SCALE GENOMIC DNA]</scope>
    <source>
        <strain evidence="1 2">ALG8</strain>
    </source>
</reference>
<dbReference type="KEGG" id="mon:G8E03_06465"/>
<dbReference type="Proteomes" id="UP000500791">
    <property type="component" value="Chromosome"/>
</dbReference>
<gene>
    <name evidence="1" type="ORF">G8E03_06465</name>
</gene>
<proteinExistence type="predicted"/>
<dbReference type="AlphaFoldDB" id="A0A6G7VKB9"/>
<evidence type="ECO:0000313" key="1">
    <source>
        <dbReference type="EMBL" id="QIK40444.1"/>
    </source>
</evidence>
<dbReference type="RefSeq" id="WP_166189921.1">
    <property type="nucleotide sequence ID" value="NZ_CP049811.1"/>
</dbReference>